<keyword evidence="3" id="KW-0808">Transferase</keyword>
<evidence type="ECO:0000256" key="7">
    <source>
        <dbReference type="ARBA" id="ARBA00023180"/>
    </source>
</evidence>
<evidence type="ECO:0000256" key="1">
    <source>
        <dbReference type="ARBA" id="ARBA00012513"/>
    </source>
</evidence>
<gene>
    <name evidence="11" type="ORF">HHK36_004724</name>
</gene>
<dbReference type="SUPFAM" id="SSF56112">
    <property type="entry name" value="Protein kinase-like (PK-like)"/>
    <property type="match status" value="1"/>
</dbReference>
<dbReference type="InterPro" id="IPR011009">
    <property type="entry name" value="Kinase-like_dom_sf"/>
</dbReference>
<reference evidence="11 12" key="1">
    <citation type="submission" date="2020-04" db="EMBL/GenBank/DDBJ databases">
        <title>Plant Genome Project.</title>
        <authorList>
            <person name="Zhang R.-G."/>
        </authorList>
    </citation>
    <scope>NUCLEOTIDE SEQUENCE [LARGE SCALE GENOMIC DNA]</scope>
    <source>
        <strain evidence="11">YNK0</strain>
        <tissue evidence="11">Leaf</tissue>
    </source>
</reference>
<evidence type="ECO:0000313" key="12">
    <source>
        <dbReference type="Proteomes" id="UP000655225"/>
    </source>
</evidence>
<dbReference type="EMBL" id="JABCRI010000003">
    <property type="protein sequence ID" value="KAF8408661.1"/>
    <property type="molecule type" value="Genomic_DNA"/>
</dbReference>
<keyword evidence="5" id="KW-0547">Nucleotide-binding</keyword>
<dbReference type="Proteomes" id="UP000655225">
    <property type="component" value="Unassembled WGS sequence"/>
</dbReference>
<accession>A0A835DM48</accession>
<feature type="compositionally biased region" description="Basic and acidic residues" evidence="8">
    <location>
        <begin position="459"/>
        <end position="473"/>
    </location>
</feature>
<evidence type="ECO:0000256" key="8">
    <source>
        <dbReference type="SAM" id="MobiDB-lite"/>
    </source>
</evidence>
<proteinExistence type="predicted"/>
<dbReference type="PANTHER" id="PTHR48006">
    <property type="entry name" value="LEUCINE-RICH REPEAT-CONTAINING PROTEIN DDB_G0281931-RELATED"/>
    <property type="match status" value="1"/>
</dbReference>
<dbReference type="FunFam" id="2.60.120.430:FF:000002">
    <property type="entry name" value="Leucine-rich repeat receptor-like protein kinase"/>
    <property type="match status" value="1"/>
</dbReference>
<protein>
    <recommendedName>
        <fullName evidence="1">non-specific serine/threonine protein kinase</fullName>
        <ecNumber evidence="1">2.7.11.1</ecNumber>
    </recommendedName>
</protein>
<keyword evidence="9" id="KW-0812">Transmembrane</keyword>
<organism evidence="11 12">
    <name type="scientific">Tetracentron sinense</name>
    <name type="common">Spur-leaf</name>
    <dbReference type="NCBI Taxonomy" id="13715"/>
    <lineage>
        <taxon>Eukaryota</taxon>
        <taxon>Viridiplantae</taxon>
        <taxon>Streptophyta</taxon>
        <taxon>Embryophyta</taxon>
        <taxon>Tracheophyta</taxon>
        <taxon>Spermatophyta</taxon>
        <taxon>Magnoliopsida</taxon>
        <taxon>Trochodendrales</taxon>
        <taxon>Trochodendraceae</taxon>
        <taxon>Tetracentron</taxon>
    </lineage>
</organism>
<keyword evidence="4" id="KW-0732">Signal</keyword>
<evidence type="ECO:0000256" key="6">
    <source>
        <dbReference type="ARBA" id="ARBA00022840"/>
    </source>
</evidence>
<dbReference type="OrthoDB" id="663146at2759"/>
<keyword evidence="6" id="KW-0067">ATP-binding</keyword>
<dbReference type="EC" id="2.7.11.1" evidence="1"/>
<keyword evidence="9" id="KW-0472">Membrane</keyword>
<dbReference type="GO" id="GO:0005524">
    <property type="term" value="F:ATP binding"/>
    <property type="evidence" value="ECO:0007669"/>
    <property type="project" value="UniProtKB-KW"/>
</dbReference>
<comment type="caution">
    <text evidence="11">The sequence shown here is derived from an EMBL/GenBank/DDBJ whole genome shotgun (WGS) entry which is preliminary data.</text>
</comment>
<dbReference type="GO" id="GO:0004674">
    <property type="term" value="F:protein serine/threonine kinase activity"/>
    <property type="evidence" value="ECO:0007669"/>
    <property type="project" value="UniProtKB-EC"/>
</dbReference>
<evidence type="ECO:0000256" key="3">
    <source>
        <dbReference type="ARBA" id="ARBA00022679"/>
    </source>
</evidence>
<keyword evidence="2" id="KW-0597">Phosphoprotein</keyword>
<dbReference type="AlphaFoldDB" id="A0A835DM48"/>
<dbReference type="PANTHER" id="PTHR48006:SF62">
    <property type="entry name" value="LEUCINE-RICH REPEAT TRANSMEMBRANE PROTEIN KINASE"/>
    <property type="match status" value="1"/>
</dbReference>
<evidence type="ECO:0000313" key="11">
    <source>
        <dbReference type="EMBL" id="KAF8408661.1"/>
    </source>
</evidence>
<evidence type="ECO:0000256" key="9">
    <source>
        <dbReference type="SAM" id="Phobius"/>
    </source>
</evidence>
<evidence type="ECO:0000256" key="5">
    <source>
        <dbReference type="ARBA" id="ARBA00022741"/>
    </source>
</evidence>
<dbReference type="GO" id="GO:0005886">
    <property type="term" value="C:plasma membrane"/>
    <property type="evidence" value="ECO:0007669"/>
    <property type="project" value="TreeGrafter"/>
</dbReference>
<dbReference type="Gene3D" id="2.60.120.430">
    <property type="entry name" value="Galactose-binding lectin"/>
    <property type="match status" value="1"/>
</dbReference>
<keyword evidence="9" id="KW-1133">Transmembrane helix</keyword>
<dbReference type="InterPro" id="IPR021720">
    <property type="entry name" value="Malectin_dom"/>
</dbReference>
<evidence type="ECO:0000256" key="2">
    <source>
        <dbReference type="ARBA" id="ARBA00022553"/>
    </source>
</evidence>
<evidence type="ECO:0000256" key="4">
    <source>
        <dbReference type="ARBA" id="ARBA00022729"/>
    </source>
</evidence>
<dbReference type="InterPro" id="IPR051824">
    <property type="entry name" value="LRR_Rcpt-Like_S/T_Kinase"/>
</dbReference>
<keyword evidence="12" id="KW-1185">Reference proteome</keyword>
<dbReference type="Pfam" id="PF11721">
    <property type="entry name" value="Malectin"/>
    <property type="match status" value="1"/>
</dbReference>
<keyword evidence="7" id="KW-0325">Glycoprotein</keyword>
<evidence type="ECO:0000259" key="10">
    <source>
        <dbReference type="Pfam" id="PF11721"/>
    </source>
</evidence>
<name>A0A835DM48_TETSI</name>
<feature type="domain" description="Malectin" evidence="10">
    <location>
        <begin position="7"/>
        <end position="191"/>
    </location>
</feature>
<feature type="compositionally biased region" description="Low complexity" evidence="8">
    <location>
        <begin position="427"/>
        <end position="439"/>
    </location>
</feature>
<feature type="region of interest" description="Disordered" evidence="8">
    <location>
        <begin position="427"/>
        <end position="473"/>
    </location>
</feature>
<feature type="transmembrane region" description="Helical" evidence="9">
    <location>
        <begin position="215"/>
        <end position="237"/>
    </location>
</feature>
<dbReference type="Gene3D" id="3.30.200.20">
    <property type="entry name" value="Phosphorylase Kinase, domain 1"/>
    <property type="match status" value="1"/>
</dbReference>
<sequence length="473" mass="51949">MLEDSEFAVKCGGTEITSSNNIVFEMDNATLGPASYFVTDTNRWAVSNVGRFGESNNAEYTRFSSSQFTNTLDSELFQSARLSPGSLRYYGLGLENGNYTVSLQFAETAFQDSRTWESVGRRVFDIYLQGNLEVTDFDIRKEAGGAILRAVDKVFKARVSENYLEIHLFWAGKGTCCIPAQGTYGPSISAISVTPDFVPTVSNTPPTNKKKKTGVIVGIAVAVGVVSFLSVFVVFFLMKRRKRQQSNVDEELLGIDARPYTFSYAELRTATEDFNPSNKLGEGGFGPVFKGTLSDGRVIAVKQLSVASHQGKSQFVAEIATISACSSTLRYDRASLNPWHLQAWHLHENNRELELVDATLSQFSEEEAKRIIGIGLLCTQASPMLRPPMSRVVAMLSRDIEVSAVTTKPGYLTDWKFNDVTGFMTDDTTGTSTSRTDNSQYSSSSNTKAGIGADLSPENTKRPMLHEIVGEGR</sequence>